<reference evidence="2" key="1">
    <citation type="submission" date="2012-05" db="EMBL/GenBank/DDBJ databases">
        <authorList>
            <person name="Krishnakumar V."/>
            <person name="Cheung F."/>
            <person name="Xiao Y."/>
            <person name="Chan A."/>
            <person name="Moskal W.A."/>
            <person name="Town C.D."/>
        </authorList>
    </citation>
    <scope>NUCLEOTIDE SEQUENCE</scope>
</reference>
<proteinExistence type="evidence at transcript level"/>
<protein>
    <submittedName>
        <fullName evidence="2">Uncharacterized protein</fullName>
    </submittedName>
</protein>
<keyword evidence="1" id="KW-0732">Signal</keyword>
<feature type="signal peptide" evidence="1">
    <location>
        <begin position="1"/>
        <end position="20"/>
    </location>
</feature>
<evidence type="ECO:0000313" key="2">
    <source>
        <dbReference type="EMBL" id="AFK33819.1"/>
    </source>
</evidence>
<dbReference type="EMBL" id="BT134024">
    <property type="protein sequence ID" value="AFK33819.1"/>
    <property type="molecule type" value="mRNA"/>
</dbReference>
<organism evidence="2">
    <name type="scientific">Lotus japonicus</name>
    <name type="common">Lotus corniculatus var. japonicus</name>
    <dbReference type="NCBI Taxonomy" id="34305"/>
    <lineage>
        <taxon>Eukaryota</taxon>
        <taxon>Viridiplantae</taxon>
        <taxon>Streptophyta</taxon>
        <taxon>Embryophyta</taxon>
        <taxon>Tracheophyta</taxon>
        <taxon>Spermatophyta</taxon>
        <taxon>Magnoliopsida</taxon>
        <taxon>eudicotyledons</taxon>
        <taxon>Gunneridae</taxon>
        <taxon>Pentapetalae</taxon>
        <taxon>rosids</taxon>
        <taxon>fabids</taxon>
        <taxon>Fabales</taxon>
        <taxon>Fabaceae</taxon>
        <taxon>Papilionoideae</taxon>
        <taxon>50 kb inversion clade</taxon>
        <taxon>NPAAA clade</taxon>
        <taxon>Hologalegina</taxon>
        <taxon>robinioid clade</taxon>
        <taxon>Loteae</taxon>
        <taxon>Lotus</taxon>
    </lineage>
</organism>
<sequence length="60" mass="6884">MLVWSLPISLLVLILQRAMSGQVQGHFKEDAYITSGMNRIHMNKLYLSLGKHYPPLMKIT</sequence>
<feature type="chain" id="PRO_5003678911" evidence="1">
    <location>
        <begin position="21"/>
        <end position="60"/>
    </location>
</feature>
<accession>I3S0M7</accession>
<evidence type="ECO:0000256" key="1">
    <source>
        <dbReference type="SAM" id="SignalP"/>
    </source>
</evidence>
<name>I3S0M7_LOTJA</name>
<dbReference type="AlphaFoldDB" id="I3S0M7"/>